<evidence type="ECO:0000256" key="7">
    <source>
        <dbReference type="ARBA" id="ARBA00023239"/>
    </source>
</evidence>
<proteinExistence type="inferred from homology"/>
<dbReference type="Pfam" id="PF07977">
    <property type="entry name" value="FabA"/>
    <property type="match status" value="1"/>
</dbReference>
<dbReference type="GO" id="GO:0006633">
    <property type="term" value="P:fatty acid biosynthetic process"/>
    <property type="evidence" value="ECO:0007669"/>
    <property type="project" value="UniProtKB-UniRule"/>
</dbReference>
<evidence type="ECO:0000256" key="2">
    <source>
        <dbReference type="ARBA" id="ARBA00009174"/>
    </source>
</evidence>
<reference evidence="10 11" key="1">
    <citation type="submission" date="2018-09" db="EMBL/GenBank/DDBJ databases">
        <title>The complete genome sequence of Neokomagataea tanensis NBRC 106556(T).</title>
        <authorList>
            <person name="Chua K.-O."/>
            <person name="See-Too W.-S."/>
            <person name="Hong K.-W."/>
            <person name="Yin W.-F."/>
            <person name="Chan K.-G."/>
        </authorList>
    </citation>
    <scope>NUCLEOTIDE SEQUENCE [LARGE SCALE GENOMIC DNA]</scope>
    <source>
        <strain evidence="11">AH13 \ NBRC 106556</strain>
    </source>
</reference>
<dbReference type="OrthoDB" id="9772788at2"/>
<evidence type="ECO:0000256" key="8">
    <source>
        <dbReference type="ARBA" id="ARBA00025049"/>
    </source>
</evidence>
<dbReference type="PANTHER" id="PTHR30272">
    <property type="entry name" value="3-HYDROXYACYL-[ACYL-CARRIER-PROTEIN] DEHYDRATASE"/>
    <property type="match status" value="1"/>
</dbReference>
<dbReference type="GO" id="GO:0009245">
    <property type="term" value="P:lipid A biosynthetic process"/>
    <property type="evidence" value="ECO:0007669"/>
    <property type="project" value="UniProtKB-UniRule"/>
</dbReference>
<keyword evidence="3 9" id="KW-0963">Cytoplasm</keyword>
<dbReference type="CDD" id="cd01288">
    <property type="entry name" value="FabZ"/>
    <property type="match status" value="1"/>
</dbReference>
<evidence type="ECO:0000256" key="6">
    <source>
        <dbReference type="ARBA" id="ARBA00023098"/>
    </source>
</evidence>
<protein>
    <recommendedName>
        <fullName evidence="9">3-hydroxyacyl-[acyl-carrier-protein] dehydratase FabZ</fullName>
        <ecNumber evidence="9">4.2.1.59</ecNumber>
    </recommendedName>
    <alternativeName>
        <fullName evidence="9">(3R)-hydroxymyristoyl-[acyl-carrier-protein] dehydratase</fullName>
        <shortName evidence="9">(3R)-hydroxymyristoyl-ACP dehydrase</shortName>
    </alternativeName>
    <alternativeName>
        <fullName evidence="9">Beta-hydroxyacyl-ACP dehydratase</fullName>
    </alternativeName>
</protein>
<evidence type="ECO:0000256" key="3">
    <source>
        <dbReference type="ARBA" id="ARBA00022490"/>
    </source>
</evidence>
<keyword evidence="6 9" id="KW-0443">Lipid metabolism</keyword>
<evidence type="ECO:0000256" key="5">
    <source>
        <dbReference type="ARBA" id="ARBA00022556"/>
    </source>
</evidence>
<comment type="function">
    <text evidence="8 9">Involved in unsaturated fatty acids biosynthesis. Catalyzes the dehydration of short chain beta-hydroxyacyl-ACPs and long chain saturated and unsaturated beta-hydroxyacyl-ACPs.</text>
</comment>
<gene>
    <name evidence="9 10" type="primary">fabZ</name>
    <name evidence="10" type="ORF">D5366_05930</name>
</gene>
<keyword evidence="4 9" id="KW-0444">Lipid biosynthesis</keyword>
<dbReference type="HAMAP" id="MF_00406">
    <property type="entry name" value="FabZ"/>
    <property type="match status" value="1"/>
</dbReference>
<sequence length="168" mass="18446">MGPEKGSGRGIVTDTDRVDAPVIPEKIDVLQIMQAIPHRYPFLLIDRMVDIKAGESAVGIKNVTFNEPFFQGHFPGRPVMPGVLIVEAMAQTAATLVVLTLGEAFEGKLVYFMTIENAKFRRPVEPGDQLRIEVVKERSRGNVWKFKGIARCDGVAVAEATFSAMIMG</sequence>
<dbReference type="NCBIfam" id="TIGR01750">
    <property type="entry name" value="fabZ"/>
    <property type="match status" value="1"/>
</dbReference>
<dbReference type="AlphaFoldDB" id="A0A4Y6V3Y6"/>
<dbReference type="KEGG" id="ntn:D5366_05930"/>
<keyword evidence="7 9" id="KW-0456">Lyase</keyword>
<dbReference type="NCBIfam" id="NF000582">
    <property type="entry name" value="PRK00006.1"/>
    <property type="match status" value="1"/>
</dbReference>
<evidence type="ECO:0000256" key="1">
    <source>
        <dbReference type="ARBA" id="ARBA00004496"/>
    </source>
</evidence>
<dbReference type="EMBL" id="CP032485">
    <property type="protein sequence ID" value="QDH24832.1"/>
    <property type="molecule type" value="Genomic_DNA"/>
</dbReference>
<dbReference type="Gene3D" id="3.10.129.10">
    <property type="entry name" value="Hotdog Thioesterase"/>
    <property type="match status" value="1"/>
</dbReference>
<comment type="subcellular location">
    <subcellularLocation>
        <location evidence="1 9">Cytoplasm</location>
    </subcellularLocation>
</comment>
<dbReference type="InterPro" id="IPR013114">
    <property type="entry name" value="FabA_FabZ"/>
</dbReference>
<dbReference type="Proteomes" id="UP000317214">
    <property type="component" value="Chromosome"/>
</dbReference>
<comment type="similarity">
    <text evidence="2 9">Belongs to the thioester dehydratase family. FabZ subfamily.</text>
</comment>
<evidence type="ECO:0000313" key="10">
    <source>
        <dbReference type="EMBL" id="QDH24832.1"/>
    </source>
</evidence>
<dbReference type="InterPro" id="IPR010084">
    <property type="entry name" value="FabZ"/>
</dbReference>
<dbReference type="GO" id="GO:0016020">
    <property type="term" value="C:membrane"/>
    <property type="evidence" value="ECO:0007669"/>
    <property type="project" value="GOC"/>
</dbReference>
<dbReference type="FunFam" id="3.10.129.10:FF:000001">
    <property type="entry name" value="3-hydroxyacyl-[acyl-carrier-protein] dehydratase FabZ"/>
    <property type="match status" value="1"/>
</dbReference>
<evidence type="ECO:0000256" key="4">
    <source>
        <dbReference type="ARBA" id="ARBA00022516"/>
    </source>
</evidence>
<evidence type="ECO:0000256" key="9">
    <source>
        <dbReference type="HAMAP-Rule" id="MF_00406"/>
    </source>
</evidence>
<evidence type="ECO:0000313" key="11">
    <source>
        <dbReference type="Proteomes" id="UP000317214"/>
    </source>
</evidence>
<comment type="catalytic activity">
    <reaction evidence="9">
        <text>a (3R)-hydroxyacyl-[ACP] = a (2E)-enoyl-[ACP] + H2O</text>
        <dbReference type="Rhea" id="RHEA:13097"/>
        <dbReference type="Rhea" id="RHEA-COMP:9925"/>
        <dbReference type="Rhea" id="RHEA-COMP:9945"/>
        <dbReference type="ChEBI" id="CHEBI:15377"/>
        <dbReference type="ChEBI" id="CHEBI:78784"/>
        <dbReference type="ChEBI" id="CHEBI:78827"/>
        <dbReference type="EC" id="4.2.1.59"/>
    </reaction>
</comment>
<dbReference type="GO" id="GO:0019171">
    <property type="term" value="F:(3R)-hydroxyacyl-[acyl-carrier-protein] dehydratase activity"/>
    <property type="evidence" value="ECO:0007669"/>
    <property type="project" value="UniProtKB-EC"/>
</dbReference>
<dbReference type="GO" id="GO:0005737">
    <property type="term" value="C:cytoplasm"/>
    <property type="evidence" value="ECO:0007669"/>
    <property type="project" value="UniProtKB-SubCell"/>
</dbReference>
<dbReference type="SUPFAM" id="SSF54637">
    <property type="entry name" value="Thioesterase/thiol ester dehydrase-isomerase"/>
    <property type="match status" value="1"/>
</dbReference>
<dbReference type="RefSeq" id="WP_141492676.1">
    <property type="nucleotide sequence ID" value="NZ_CP032485.1"/>
</dbReference>
<dbReference type="InterPro" id="IPR029069">
    <property type="entry name" value="HotDog_dom_sf"/>
</dbReference>
<dbReference type="PANTHER" id="PTHR30272:SF1">
    <property type="entry name" value="3-HYDROXYACYL-[ACYL-CARRIER-PROTEIN] DEHYDRATASE"/>
    <property type="match status" value="1"/>
</dbReference>
<keyword evidence="5 9" id="KW-0441">Lipid A biosynthesis</keyword>
<keyword evidence="11" id="KW-1185">Reference proteome</keyword>
<organism evidence="10 11">
    <name type="scientific">Neokomagataea tanensis</name>
    <dbReference type="NCBI Taxonomy" id="661191"/>
    <lineage>
        <taxon>Bacteria</taxon>
        <taxon>Pseudomonadati</taxon>
        <taxon>Pseudomonadota</taxon>
        <taxon>Alphaproteobacteria</taxon>
        <taxon>Acetobacterales</taxon>
        <taxon>Acetobacteraceae</taxon>
        <taxon>Neokomagataea</taxon>
    </lineage>
</organism>
<dbReference type="EC" id="4.2.1.59" evidence="9"/>
<accession>A0A4Y6V3Y6</accession>
<feature type="active site" evidence="9">
    <location>
        <position position="73"/>
    </location>
</feature>
<name>A0A4Y6V3Y6_9PROT</name>